<dbReference type="AlphaFoldDB" id="A0A0A2WJI5"/>
<name>A0A0A2WJI5_9GAMM</name>
<dbReference type="OrthoDB" id="1628901at2"/>
<accession>A0A0A2WJI5</accession>
<evidence type="ECO:0008006" key="5">
    <source>
        <dbReference type="Google" id="ProtNLM"/>
    </source>
</evidence>
<feature type="region of interest" description="Disordered" evidence="1">
    <location>
        <begin position="177"/>
        <end position="202"/>
    </location>
</feature>
<keyword evidence="4" id="KW-1185">Reference proteome</keyword>
<comment type="caution">
    <text evidence="3">The sequence shown here is derived from an EMBL/GenBank/DDBJ whole genome shotgun (WGS) entry which is preliminary data.</text>
</comment>
<evidence type="ECO:0000313" key="3">
    <source>
        <dbReference type="EMBL" id="KGQ18425.1"/>
    </source>
</evidence>
<evidence type="ECO:0000256" key="2">
    <source>
        <dbReference type="SAM" id="SignalP"/>
    </source>
</evidence>
<dbReference type="EMBL" id="JRKJ01000019">
    <property type="protein sequence ID" value="KGQ18425.1"/>
    <property type="molecule type" value="Genomic_DNA"/>
</dbReference>
<protein>
    <recommendedName>
        <fullName evidence="5">TonB family protein</fullName>
    </recommendedName>
</protein>
<dbReference type="Gene3D" id="3.30.1150.10">
    <property type="match status" value="1"/>
</dbReference>
<organism evidence="3 4">
    <name type="scientific">Lysobacter dokdonensis DS-58</name>
    <dbReference type="NCBI Taxonomy" id="1300345"/>
    <lineage>
        <taxon>Bacteria</taxon>
        <taxon>Pseudomonadati</taxon>
        <taxon>Pseudomonadota</taxon>
        <taxon>Gammaproteobacteria</taxon>
        <taxon>Lysobacterales</taxon>
        <taxon>Lysobacteraceae</taxon>
        <taxon>Noviluteimonas</taxon>
    </lineage>
</organism>
<dbReference type="RefSeq" id="WP_036170147.1">
    <property type="nucleotide sequence ID" value="NZ_JRKJ01000019.1"/>
</dbReference>
<feature type="chain" id="PRO_5001996760" description="TonB family protein" evidence="2">
    <location>
        <begin position="24"/>
        <end position="202"/>
    </location>
</feature>
<evidence type="ECO:0000256" key="1">
    <source>
        <dbReference type="SAM" id="MobiDB-lite"/>
    </source>
</evidence>
<sequence length="202" mass="21486">MSRITHSAVVALSLCCLALGAHAANTTKIANEGSIGGEWKLADGITQLPVPGYPAEMKERGDSVCIAMGYAIDKTGKTGDFTVLKQWSSAGTEVAKDYFKPFSVASAGALSQWAFQPRPEIQNPQRTITVATMTFRGKDGMDGATLAGNCRIENLEAALREAGSKADRDLVRREMERATRAGNANNSMIANPGQNPAPTGRR</sequence>
<dbReference type="STRING" id="1300345.LF41_720"/>
<feature type="compositionally biased region" description="Polar residues" evidence="1">
    <location>
        <begin position="182"/>
        <end position="202"/>
    </location>
</feature>
<keyword evidence="2" id="KW-0732">Signal</keyword>
<gene>
    <name evidence="3" type="ORF">LF41_720</name>
</gene>
<dbReference type="PATRIC" id="fig|1300345.3.peg.2382"/>
<reference evidence="3 4" key="1">
    <citation type="submission" date="2014-09" db="EMBL/GenBank/DDBJ databases">
        <title>Genome sequences of Lysobacter dokdonensis DS-58.</title>
        <authorList>
            <person name="Kim J.F."/>
            <person name="Kwak M.-J."/>
        </authorList>
    </citation>
    <scope>NUCLEOTIDE SEQUENCE [LARGE SCALE GENOMIC DNA]</scope>
    <source>
        <strain evidence="3 4">DS-58</strain>
    </source>
</reference>
<dbReference type="Proteomes" id="UP000030518">
    <property type="component" value="Unassembled WGS sequence"/>
</dbReference>
<evidence type="ECO:0000313" key="4">
    <source>
        <dbReference type="Proteomes" id="UP000030518"/>
    </source>
</evidence>
<feature type="signal peptide" evidence="2">
    <location>
        <begin position="1"/>
        <end position="23"/>
    </location>
</feature>
<proteinExistence type="predicted"/>